<keyword evidence="3 6" id="KW-0812">Transmembrane</keyword>
<evidence type="ECO:0000256" key="5">
    <source>
        <dbReference type="ARBA" id="ARBA00023136"/>
    </source>
</evidence>
<gene>
    <name evidence="7" type="ORF">AWN73_00005</name>
</gene>
<dbReference type="PANTHER" id="PTHR35791:SF1">
    <property type="entry name" value="UPF0754 MEMBRANE PROTEIN YHEB"/>
    <property type="match status" value="1"/>
</dbReference>
<accession>A0A2S7FFM7</accession>
<evidence type="ECO:0000256" key="6">
    <source>
        <dbReference type="SAM" id="Phobius"/>
    </source>
</evidence>
<evidence type="ECO:0008006" key="9">
    <source>
        <dbReference type="Google" id="ProtNLM"/>
    </source>
</evidence>
<dbReference type="EMBL" id="LRDH01000001">
    <property type="protein sequence ID" value="PPV17832.1"/>
    <property type="molecule type" value="Genomic_DNA"/>
</dbReference>
<dbReference type="RefSeq" id="WP_043661979.1">
    <property type="nucleotide sequence ID" value="NZ_JSEG01000001.1"/>
</dbReference>
<dbReference type="PANTHER" id="PTHR35791">
    <property type="entry name" value="UPF0754 MEMBRANE PROTEIN YHEB"/>
    <property type="match status" value="1"/>
</dbReference>
<evidence type="ECO:0000313" key="7">
    <source>
        <dbReference type="EMBL" id="PPV17832.1"/>
    </source>
</evidence>
<dbReference type="GO" id="GO:0012505">
    <property type="term" value="C:endomembrane system"/>
    <property type="evidence" value="ECO:0007669"/>
    <property type="project" value="UniProtKB-SubCell"/>
</dbReference>
<name>A0A2S7FFM7_CLOBU</name>
<keyword evidence="4 6" id="KW-1133">Transmembrane helix</keyword>
<dbReference type="Pfam" id="PF04286">
    <property type="entry name" value="DUF445"/>
    <property type="match status" value="2"/>
</dbReference>
<sequence length="1388" mass="160771">MNLSNLILLLLQGGAGAVSGYVTNKYAVNMLFKEYTPFKIFDKVLLPAKFGGVIKNRKEQFIEEISELVERDIINSDTILANFNNENFEKVLNEIVKEFFNEELKKLINNMEFRDIHNYESIIDNILCCFTETLKVNSNLVDKVINEIDFNDDITFKVTTNICEKFIQEIEEEVAKTNFTSDCIKELYGKISEENISEILCYENLDLLEKNITVNIEKSINNLFSNDEIILNILNNLHDKIDTKSIMIELQKNLYNKTLSDYITEEELDNICDKLFDVFMTYLNSDNGKSNFKEVSSFALNIIKDMDYTIYDILPEDSSKKLTEFINNSIHKMMPYFSEWINKNKDEFDVIIENSIDEAIGSLDPGIKKMIISKVRALFLDNVSAKNQIVEKITNYIENYNIDENSIDEICDTILNYLRNTKISEIVESLQKTNIIENSQIENLFGFLKEQCNIHGRSIIYNLLNMQMSKTFKVLLKRDLDEIFECNIKQWINDLIITNKQNINNILLENLKTLISSNFQDFKKSTLSSIIDKETLTDNIEKINEFINKILNENKNILCHNMSSYLINGLTLLKNSEKAKDEIYKSTISIVKVNLLDKGNCNVYDVIYDNLCKDEVYESVTKVVKDILVKNLDSMLKGKVKGTIRNNLMQYDEDEICDLAQRFMGNELKPLSMFGGVLGFICGILFGLVFKNISINGFYSNMSEQILSILLMGFVGIITNVIAINMLFKPYTKNKFLSKIPFIRRFALGYIPAHKDNMSSAIGNVIDNDLLNRNYLYSILKQHKENIKIKLFETAEKNDFKIVSDFIISQKNITEKSLNKIFFNYFINNKNKAIEKINSHLMNTKINENLIKKQLIDDIIEKAKIEEKIKEISFEYLENTIKSSHKVEEFILPEVKDKLGEYFNRGINKSINNIGNKIESIQMESIICEYVINIIKNKEISNKIIDNISYFISKNSKRYIINSIENSGSKLTSVILKDENTIETILNGKIKVFIDKNLFKLTEFAIYKIKILLIDNENFIKDNIKVKIGESLNFFEKMGYAMAGGDDIVDRAVNIMIHKNMPVFISDRFFEITNIIKDSFDNYLYKVKINEICSSLNEDNVNKFICGICENLNNNEYITKYYESSINALLHSVLDNIDEEIIKTSVSKFHKEFCLIQGLISENIKNKEVSDYVYRVSENYVIQPIYNMEMQNIFKEYDLKNIKDLLNNISKKLEIEDFLKEKTFELMSVYIKNKRISNIVDKSIAQECLISKYTSLFDNSEFIENSTKIISDFSEILIRNEKNIFNYNTKSQIIDILCDSSLDSFINNSSNIIESIKLKTITKNQIELMNPKELHELFLSFSGTLFKKLYLYGAFGAVFGINLWIPVILGIKESIETSNSNSDIVEEH</sequence>
<reference evidence="7 8" key="1">
    <citation type="submission" date="2016-01" db="EMBL/GenBank/DDBJ databases">
        <title>Characterization of the Clostridium difficile lineages that are prevalent in Hong Kong and China.</title>
        <authorList>
            <person name="Kwok J.S.-L."/>
            <person name="Lam W.-Y."/>
            <person name="Ip M."/>
            <person name="Chan T.-F."/>
            <person name="Hawkey P.M."/>
            <person name="Tsui S.K.-W."/>
        </authorList>
    </citation>
    <scope>NUCLEOTIDE SEQUENCE [LARGE SCALE GENOMIC DNA]</scope>
    <source>
        <strain evidence="7 8">300064</strain>
    </source>
</reference>
<feature type="transmembrane region" description="Helical" evidence="6">
    <location>
        <begin position="1349"/>
        <end position="1371"/>
    </location>
</feature>
<dbReference type="InterPro" id="IPR007383">
    <property type="entry name" value="DUF445"/>
</dbReference>
<comment type="caution">
    <text evidence="7">The sequence shown here is derived from an EMBL/GenBank/DDBJ whole genome shotgun (WGS) entry which is preliminary data.</text>
</comment>
<comment type="subcellular location">
    <subcellularLocation>
        <location evidence="1">Endomembrane system</location>
    </subcellularLocation>
</comment>
<evidence type="ECO:0000313" key="8">
    <source>
        <dbReference type="Proteomes" id="UP000238081"/>
    </source>
</evidence>
<protein>
    <recommendedName>
        <fullName evidence="9">DUF445 family protein</fullName>
    </recommendedName>
</protein>
<feature type="transmembrane region" description="Helical" evidence="6">
    <location>
        <begin position="706"/>
        <end position="728"/>
    </location>
</feature>
<organism evidence="7 8">
    <name type="scientific">Clostridium butyricum</name>
    <dbReference type="NCBI Taxonomy" id="1492"/>
    <lineage>
        <taxon>Bacteria</taxon>
        <taxon>Bacillati</taxon>
        <taxon>Bacillota</taxon>
        <taxon>Clostridia</taxon>
        <taxon>Eubacteriales</taxon>
        <taxon>Clostridiaceae</taxon>
        <taxon>Clostridium</taxon>
    </lineage>
</organism>
<proteinExistence type="inferred from homology"/>
<keyword evidence="5 6" id="KW-0472">Membrane</keyword>
<evidence type="ECO:0000256" key="4">
    <source>
        <dbReference type="ARBA" id="ARBA00022989"/>
    </source>
</evidence>
<evidence type="ECO:0000256" key="2">
    <source>
        <dbReference type="ARBA" id="ARBA00008053"/>
    </source>
</evidence>
<feature type="transmembrane region" description="Helical" evidence="6">
    <location>
        <begin position="671"/>
        <end position="694"/>
    </location>
</feature>
<dbReference type="Proteomes" id="UP000238081">
    <property type="component" value="Unassembled WGS sequence"/>
</dbReference>
<evidence type="ECO:0000256" key="3">
    <source>
        <dbReference type="ARBA" id="ARBA00022692"/>
    </source>
</evidence>
<evidence type="ECO:0000256" key="1">
    <source>
        <dbReference type="ARBA" id="ARBA00004308"/>
    </source>
</evidence>
<comment type="similarity">
    <text evidence="2">Belongs to the UPF0754 family.</text>
</comment>